<feature type="domain" description="RNase H type-1" evidence="1">
    <location>
        <begin position="38"/>
        <end position="132"/>
    </location>
</feature>
<dbReference type="InterPro" id="IPR052929">
    <property type="entry name" value="RNase_H-like_EbsB-rel"/>
</dbReference>
<comment type="caution">
    <text evidence="2">The sequence shown here is derived from an EMBL/GenBank/DDBJ whole genome shotgun (WGS) entry which is preliminary data.</text>
</comment>
<dbReference type="GO" id="GO:0003676">
    <property type="term" value="F:nucleic acid binding"/>
    <property type="evidence" value="ECO:0007669"/>
    <property type="project" value="InterPro"/>
</dbReference>
<sequence length="160" mass="17848">MEGIYDIPLPNVNWSPLDKGKFKLNCAFAIDKCGNKIGSGAIIIDSKGEVLTCCSQSIEANYTVKAAILVAIQKGLQFDIDVVKWINNGLHRDSEFRDILLDIRKLSNCLENMMFCQIPTSPNKATIGLAKHLLSTVEEVFWMEDFPVCISNVIEAEKPR</sequence>
<evidence type="ECO:0000313" key="2">
    <source>
        <dbReference type="EMBL" id="KAK2663123.1"/>
    </source>
</evidence>
<evidence type="ECO:0000313" key="3">
    <source>
        <dbReference type="Proteomes" id="UP001280121"/>
    </source>
</evidence>
<reference evidence="2" key="1">
    <citation type="journal article" date="2023" name="Plant J.">
        <title>Genome sequences and population genomics provide insights into the demographic history, inbreeding, and mutation load of two 'living fossil' tree species of Dipteronia.</title>
        <authorList>
            <person name="Feng Y."/>
            <person name="Comes H.P."/>
            <person name="Chen J."/>
            <person name="Zhu S."/>
            <person name="Lu R."/>
            <person name="Zhang X."/>
            <person name="Li P."/>
            <person name="Qiu J."/>
            <person name="Olsen K.M."/>
            <person name="Qiu Y."/>
        </authorList>
    </citation>
    <scope>NUCLEOTIDE SEQUENCE</scope>
    <source>
        <strain evidence="2">KIB01</strain>
    </source>
</reference>
<dbReference type="Proteomes" id="UP001280121">
    <property type="component" value="Unassembled WGS sequence"/>
</dbReference>
<name>A0AAD9XPN9_9ROSI</name>
<dbReference type="GO" id="GO:0004523">
    <property type="term" value="F:RNA-DNA hybrid ribonuclease activity"/>
    <property type="evidence" value="ECO:0007669"/>
    <property type="project" value="InterPro"/>
</dbReference>
<protein>
    <recommendedName>
        <fullName evidence="1">RNase H type-1 domain-containing protein</fullName>
    </recommendedName>
</protein>
<dbReference type="PANTHER" id="PTHR47074:SF11">
    <property type="entry name" value="REVERSE TRANSCRIPTASE-LIKE PROTEIN"/>
    <property type="match status" value="1"/>
</dbReference>
<dbReference type="EMBL" id="JANJYI010000001">
    <property type="protein sequence ID" value="KAK2663123.1"/>
    <property type="molecule type" value="Genomic_DNA"/>
</dbReference>
<dbReference type="PANTHER" id="PTHR47074">
    <property type="entry name" value="BNAC02G40300D PROTEIN"/>
    <property type="match status" value="1"/>
</dbReference>
<dbReference type="InterPro" id="IPR002156">
    <property type="entry name" value="RNaseH_domain"/>
</dbReference>
<keyword evidence="3" id="KW-1185">Reference proteome</keyword>
<gene>
    <name evidence="2" type="ORF">Ddye_001697</name>
</gene>
<accession>A0AAD9XPN9</accession>
<proteinExistence type="predicted"/>
<evidence type="ECO:0000259" key="1">
    <source>
        <dbReference type="Pfam" id="PF13456"/>
    </source>
</evidence>
<dbReference type="Pfam" id="PF13456">
    <property type="entry name" value="RVT_3"/>
    <property type="match status" value="1"/>
</dbReference>
<organism evidence="2 3">
    <name type="scientific">Dipteronia dyeriana</name>
    <dbReference type="NCBI Taxonomy" id="168575"/>
    <lineage>
        <taxon>Eukaryota</taxon>
        <taxon>Viridiplantae</taxon>
        <taxon>Streptophyta</taxon>
        <taxon>Embryophyta</taxon>
        <taxon>Tracheophyta</taxon>
        <taxon>Spermatophyta</taxon>
        <taxon>Magnoliopsida</taxon>
        <taxon>eudicotyledons</taxon>
        <taxon>Gunneridae</taxon>
        <taxon>Pentapetalae</taxon>
        <taxon>rosids</taxon>
        <taxon>malvids</taxon>
        <taxon>Sapindales</taxon>
        <taxon>Sapindaceae</taxon>
        <taxon>Hippocastanoideae</taxon>
        <taxon>Acereae</taxon>
        <taxon>Dipteronia</taxon>
    </lineage>
</organism>
<dbReference type="AlphaFoldDB" id="A0AAD9XPN9"/>